<proteinExistence type="predicted"/>
<name>I7JVP7_9CORY</name>
<comment type="caution">
    <text evidence="3">The sequence shown here is derived from an EMBL/GenBank/DDBJ whole genome shotgun (WGS) entry which is preliminary data.</text>
</comment>
<feature type="transmembrane region" description="Helical" evidence="2">
    <location>
        <begin position="98"/>
        <end position="118"/>
    </location>
</feature>
<reference evidence="3 4" key="1">
    <citation type="journal article" date="2012" name="J. Bacteriol.">
        <title>Draft Genome Sequence of Turicella otitidis ATCC 51513, Isolated from Middle Ear Fluid from a Child with Otitis Media.</title>
        <authorList>
            <person name="Brinkrolf K."/>
            <person name="Schneider J."/>
            <person name="Knecht M."/>
            <person name="Ruckert C."/>
            <person name="Tauch A."/>
        </authorList>
    </citation>
    <scope>NUCLEOTIDE SEQUENCE [LARGE SCALE GENOMIC DNA]</scope>
    <source>
        <strain evidence="3 4">ATCC 51513</strain>
    </source>
</reference>
<evidence type="ECO:0000256" key="2">
    <source>
        <dbReference type="SAM" id="Phobius"/>
    </source>
</evidence>
<evidence type="ECO:0000256" key="1">
    <source>
        <dbReference type="SAM" id="MobiDB-lite"/>
    </source>
</evidence>
<keyword evidence="2" id="KW-1133">Transmembrane helix</keyword>
<protein>
    <submittedName>
        <fullName evidence="3">Putative membrane protein</fullName>
    </submittedName>
</protein>
<feature type="transmembrane region" description="Helical" evidence="2">
    <location>
        <begin position="71"/>
        <end position="92"/>
    </location>
</feature>
<gene>
    <name evidence="3" type="ORF">BN46_0433</name>
</gene>
<sequence length="185" mass="20340">MVWVAVVTGPIVPHPSAVWRRRRLAWVAMARREHPRAESRGTRRGTRQAPVLITDAKRTPSEDRRIRAKRYAWLQGIRIPLLVLAICCYFFWDQELVAAGLILVSVPLPWLAVVVANARGEPRDPRRRQVYKPGAARQWAAEHPEALSGRASGALGAGGGEPDPQPGEGPGDVIDGDEDSGPRTP</sequence>
<evidence type="ECO:0000313" key="3">
    <source>
        <dbReference type="EMBL" id="CCI83181.1"/>
    </source>
</evidence>
<keyword evidence="2" id="KW-0812">Transmembrane</keyword>
<dbReference type="Pfam" id="PF11298">
    <property type="entry name" value="DUF3099"/>
    <property type="match status" value="1"/>
</dbReference>
<organism evidence="3 4">
    <name type="scientific">Corynebacterium otitidis ATCC 51513</name>
    <dbReference type="NCBI Taxonomy" id="883169"/>
    <lineage>
        <taxon>Bacteria</taxon>
        <taxon>Bacillati</taxon>
        <taxon>Actinomycetota</taxon>
        <taxon>Actinomycetes</taxon>
        <taxon>Mycobacteriales</taxon>
        <taxon>Corynebacteriaceae</taxon>
        <taxon>Corynebacterium</taxon>
    </lineage>
</organism>
<evidence type="ECO:0000313" key="4">
    <source>
        <dbReference type="Proteomes" id="UP000011016"/>
    </source>
</evidence>
<keyword evidence="2" id="KW-0472">Membrane</keyword>
<accession>I7JVP7</accession>
<dbReference type="OrthoDB" id="5188998at2"/>
<dbReference type="InterPro" id="IPR021449">
    <property type="entry name" value="DUF3099"/>
</dbReference>
<dbReference type="AlphaFoldDB" id="I7JVP7"/>
<dbReference type="EMBL" id="CAJZ01000060">
    <property type="protein sequence ID" value="CCI83181.1"/>
    <property type="molecule type" value="Genomic_DNA"/>
</dbReference>
<dbReference type="Proteomes" id="UP000011016">
    <property type="component" value="Unassembled WGS sequence"/>
</dbReference>
<feature type="region of interest" description="Disordered" evidence="1">
    <location>
        <begin position="122"/>
        <end position="185"/>
    </location>
</feature>